<evidence type="ECO:0000313" key="1">
    <source>
        <dbReference type="EMBL" id="MSS91258.1"/>
    </source>
</evidence>
<dbReference type="AlphaFoldDB" id="A0A6N7WP87"/>
<proteinExistence type="predicted"/>
<gene>
    <name evidence="1" type="ORF">FYJ45_24390</name>
</gene>
<comment type="caution">
    <text evidence="1">The sequence shown here is derived from an EMBL/GenBank/DDBJ whole genome shotgun (WGS) entry which is preliminary data.</text>
</comment>
<keyword evidence="2" id="KW-1185">Reference proteome</keyword>
<protein>
    <submittedName>
        <fullName evidence="1">Uncharacterized protein</fullName>
    </submittedName>
</protein>
<name>A0A6N7WP87_9FIRM</name>
<organism evidence="1 2">
    <name type="scientific">Eisenbergiella porci</name>
    <dbReference type="NCBI Taxonomy" id="2652274"/>
    <lineage>
        <taxon>Bacteria</taxon>
        <taxon>Bacillati</taxon>
        <taxon>Bacillota</taxon>
        <taxon>Clostridia</taxon>
        <taxon>Lachnospirales</taxon>
        <taxon>Lachnospiraceae</taxon>
        <taxon>Eisenbergiella</taxon>
    </lineage>
</organism>
<sequence length="114" mass="12639">MQAVPQPAGFLRTVSIGGWGSTVSITVGNKYYKTIKWKTRDYIHILNMRLYDNSGNLLIDENLFYNFSAGGGAVNNESGTVNMTQYENYNVDYMVFTATGDNNNGKGYLTISAD</sequence>
<reference evidence="1 2" key="1">
    <citation type="submission" date="2019-08" db="EMBL/GenBank/DDBJ databases">
        <title>In-depth cultivation of the pig gut microbiome towards novel bacterial diversity and tailored functional studies.</title>
        <authorList>
            <person name="Wylensek D."/>
            <person name="Hitch T.C.A."/>
            <person name="Clavel T."/>
        </authorList>
    </citation>
    <scope>NUCLEOTIDE SEQUENCE [LARGE SCALE GENOMIC DNA]</scope>
    <source>
        <strain evidence="1 2">WCA-389-WT-23B</strain>
    </source>
</reference>
<dbReference type="GeneID" id="86056144"/>
<evidence type="ECO:0000313" key="2">
    <source>
        <dbReference type="Proteomes" id="UP000436047"/>
    </source>
</evidence>
<dbReference type="Proteomes" id="UP000436047">
    <property type="component" value="Unassembled WGS sequence"/>
</dbReference>
<dbReference type="RefSeq" id="WP_154467591.1">
    <property type="nucleotide sequence ID" value="NZ_JAXDZL010000156.1"/>
</dbReference>
<accession>A0A6N7WP87</accession>
<dbReference type="EMBL" id="VUMI01000060">
    <property type="protein sequence ID" value="MSS91258.1"/>
    <property type="molecule type" value="Genomic_DNA"/>
</dbReference>